<keyword evidence="5" id="KW-1185">Reference proteome</keyword>
<dbReference type="InterPro" id="IPR050440">
    <property type="entry name" value="Laminin/Netrin_ECM"/>
</dbReference>
<feature type="domain" description="Laminin N-terminal" evidence="3">
    <location>
        <begin position="5"/>
        <end position="273"/>
    </location>
</feature>
<dbReference type="PANTHER" id="PTHR10574">
    <property type="entry name" value="NETRIN/LAMININ-RELATED"/>
    <property type="match status" value="1"/>
</dbReference>
<dbReference type="Gene3D" id="2.60.120.260">
    <property type="entry name" value="Galactose-binding domain-like"/>
    <property type="match status" value="2"/>
</dbReference>
<dbReference type="Pfam" id="PF00055">
    <property type="entry name" value="Laminin_N"/>
    <property type="match status" value="2"/>
</dbReference>
<keyword evidence="2" id="KW-0424">Laminin EGF-like domain</keyword>
<evidence type="ECO:0000259" key="3">
    <source>
        <dbReference type="PROSITE" id="PS51117"/>
    </source>
</evidence>
<gene>
    <name evidence="4" type="ORF">NQ318_023161</name>
</gene>
<evidence type="ECO:0000256" key="2">
    <source>
        <dbReference type="ARBA" id="ARBA00023292"/>
    </source>
</evidence>
<evidence type="ECO:0000313" key="4">
    <source>
        <dbReference type="EMBL" id="KAJ8934783.1"/>
    </source>
</evidence>
<dbReference type="InterPro" id="IPR008211">
    <property type="entry name" value="Laminin_N"/>
</dbReference>
<dbReference type="GO" id="GO:0007411">
    <property type="term" value="P:axon guidance"/>
    <property type="evidence" value="ECO:0007669"/>
    <property type="project" value="TreeGrafter"/>
</dbReference>
<proteinExistence type="predicted"/>
<keyword evidence="1" id="KW-1015">Disulfide bond</keyword>
<evidence type="ECO:0000313" key="5">
    <source>
        <dbReference type="Proteomes" id="UP001162162"/>
    </source>
</evidence>
<organism evidence="4 5">
    <name type="scientific">Aromia moschata</name>
    <dbReference type="NCBI Taxonomy" id="1265417"/>
    <lineage>
        <taxon>Eukaryota</taxon>
        <taxon>Metazoa</taxon>
        <taxon>Ecdysozoa</taxon>
        <taxon>Arthropoda</taxon>
        <taxon>Hexapoda</taxon>
        <taxon>Insecta</taxon>
        <taxon>Pterygota</taxon>
        <taxon>Neoptera</taxon>
        <taxon>Endopterygota</taxon>
        <taxon>Coleoptera</taxon>
        <taxon>Polyphaga</taxon>
        <taxon>Cucujiformia</taxon>
        <taxon>Chrysomeloidea</taxon>
        <taxon>Cerambycidae</taxon>
        <taxon>Cerambycinae</taxon>
        <taxon>Callichromatini</taxon>
        <taxon>Aromia</taxon>
    </lineage>
</organism>
<accession>A0AAV8X758</accession>
<dbReference type="AlphaFoldDB" id="A0AAV8X758"/>
<dbReference type="GO" id="GO:0009887">
    <property type="term" value="P:animal organ morphogenesis"/>
    <property type="evidence" value="ECO:0007669"/>
    <property type="project" value="TreeGrafter"/>
</dbReference>
<sequence>AFFLLLQRCIPEFENAAYNVLMEVTNTCGDSGPIEYCVQAGVTARKSCDTCYPNQHHARYLTDVIHPDNPTWWQSETMMEGIQWPSQVNLTLNLGHEFDTKRHPTPPSTWAEPEEVGGVRACKTQGHEFDTNRHPTPSSTWAEPEEVGGVRACKTQDKAFDITYVRLIFQSPRPESFYITKKNHQRWTMDTLPILQFFVGFSATCRDTYGLPDLSHTTRGDETRALCTSEYSDISPLKGGVVAFGTLEGRPSAYNFDSSPELQSSQGFEEATN</sequence>
<reference evidence="4" key="1">
    <citation type="journal article" date="2023" name="Insect Mol. Biol.">
        <title>Genome sequencing provides insights into the evolution of gene families encoding plant cell wall-degrading enzymes in longhorned beetles.</title>
        <authorList>
            <person name="Shin N.R."/>
            <person name="Okamura Y."/>
            <person name="Kirsch R."/>
            <person name="Pauchet Y."/>
        </authorList>
    </citation>
    <scope>NUCLEOTIDE SEQUENCE</scope>
    <source>
        <strain evidence="4">AMC_N1</strain>
    </source>
</reference>
<evidence type="ECO:0000256" key="1">
    <source>
        <dbReference type="ARBA" id="ARBA00023157"/>
    </source>
</evidence>
<name>A0AAV8X758_9CUCU</name>
<dbReference type="PANTHER" id="PTHR10574:SF435">
    <property type="entry name" value="LAMININ SUBUNIT GAMMA-1"/>
    <property type="match status" value="1"/>
</dbReference>
<dbReference type="EMBL" id="JAPWTK010000983">
    <property type="protein sequence ID" value="KAJ8934783.1"/>
    <property type="molecule type" value="Genomic_DNA"/>
</dbReference>
<protein>
    <recommendedName>
        <fullName evidence="3">Laminin N-terminal domain-containing protein</fullName>
    </recommendedName>
</protein>
<dbReference type="Proteomes" id="UP001162162">
    <property type="component" value="Unassembled WGS sequence"/>
</dbReference>
<dbReference type="GO" id="GO:0009888">
    <property type="term" value="P:tissue development"/>
    <property type="evidence" value="ECO:0007669"/>
    <property type="project" value="TreeGrafter"/>
</dbReference>
<comment type="caution">
    <text evidence="4">The sequence shown here is derived from an EMBL/GenBank/DDBJ whole genome shotgun (WGS) entry which is preliminary data.</text>
</comment>
<dbReference type="PROSITE" id="PS51117">
    <property type="entry name" value="LAMININ_NTER"/>
    <property type="match status" value="1"/>
</dbReference>
<dbReference type="GO" id="GO:0005604">
    <property type="term" value="C:basement membrane"/>
    <property type="evidence" value="ECO:0007669"/>
    <property type="project" value="TreeGrafter"/>
</dbReference>
<dbReference type="SMART" id="SM00136">
    <property type="entry name" value="LamNT"/>
    <property type="match status" value="1"/>
</dbReference>
<feature type="non-terminal residue" evidence="4">
    <location>
        <position position="1"/>
    </location>
</feature>